<evidence type="ECO:0000256" key="1">
    <source>
        <dbReference type="SAM" id="SignalP"/>
    </source>
</evidence>
<dbReference type="EMBL" id="RCTY01000005">
    <property type="protein sequence ID" value="ROU09063.1"/>
    <property type="molecule type" value="Genomic_DNA"/>
</dbReference>
<proteinExistence type="predicted"/>
<dbReference type="RefSeq" id="WP_123645798.1">
    <property type="nucleotide sequence ID" value="NZ_RCTY01000005.1"/>
</dbReference>
<organism evidence="2 3">
    <name type="scientific">Lysobacter enzymogenes</name>
    <dbReference type="NCBI Taxonomy" id="69"/>
    <lineage>
        <taxon>Bacteria</taxon>
        <taxon>Pseudomonadati</taxon>
        <taxon>Pseudomonadota</taxon>
        <taxon>Gammaproteobacteria</taxon>
        <taxon>Lysobacterales</taxon>
        <taxon>Lysobacteraceae</taxon>
        <taxon>Lysobacter</taxon>
    </lineage>
</organism>
<name>A0A3N2RNM7_LYSEN</name>
<dbReference type="AlphaFoldDB" id="A0A3N2RNM7"/>
<comment type="caution">
    <text evidence="2">The sequence shown here is derived from an EMBL/GenBank/DDBJ whole genome shotgun (WGS) entry which is preliminary data.</text>
</comment>
<protein>
    <submittedName>
        <fullName evidence="2">Uncharacterized protein</fullName>
    </submittedName>
</protein>
<dbReference type="Proteomes" id="UP000275910">
    <property type="component" value="Unassembled WGS sequence"/>
</dbReference>
<sequence>MNLSICAALALSLGLSGAAFAGDAPSPATNANAAAPLYWHCIYQSDNGGVYELVSRGRCALVVDHPTLGHLTLIDAYPA</sequence>
<feature type="signal peptide" evidence="1">
    <location>
        <begin position="1"/>
        <end position="21"/>
    </location>
</feature>
<evidence type="ECO:0000313" key="3">
    <source>
        <dbReference type="Proteomes" id="UP000275910"/>
    </source>
</evidence>
<evidence type="ECO:0000313" key="2">
    <source>
        <dbReference type="EMBL" id="ROU09063.1"/>
    </source>
</evidence>
<accession>A0A3N2RNM7</accession>
<reference evidence="2 3" key="1">
    <citation type="submission" date="2018-10" db="EMBL/GenBank/DDBJ databases">
        <title>The genome of Lysobacter enzymogenes OH11.</title>
        <authorList>
            <person name="Liu F."/>
            <person name="Zhao Y."/>
            <person name="Qian G."/>
            <person name="Chen Y."/>
            <person name="Xu H."/>
        </authorList>
    </citation>
    <scope>NUCLEOTIDE SEQUENCE [LARGE SCALE GENOMIC DNA]</scope>
    <source>
        <strain evidence="2 3">OH11</strain>
    </source>
</reference>
<feature type="chain" id="PRO_5018323542" evidence="1">
    <location>
        <begin position="22"/>
        <end position="79"/>
    </location>
</feature>
<keyword evidence="1" id="KW-0732">Signal</keyword>
<gene>
    <name evidence="2" type="ORF">D9T17_01735</name>
</gene>